<evidence type="ECO:0000313" key="2">
    <source>
        <dbReference type="Proteomes" id="UP000035337"/>
    </source>
</evidence>
<name>A0A0G3WHT6_9BACT</name>
<gene>
    <name evidence="1" type="ORF">Epro_0852</name>
</gene>
<dbReference type="RefSeq" id="WP_052570785.1">
    <property type="nucleotide sequence ID" value="NZ_CP009498.1"/>
</dbReference>
<reference evidence="1 2" key="1">
    <citation type="submission" date="2014-09" db="EMBL/GenBank/DDBJ databases">
        <title>Complete genome sequence of Endomicrobium proavitum.</title>
        <authorList>
            <person name="Zheng H."/>
        </authorList>
    </citation>
    <scope>NUCLEOTIDE SEQUENCE [LARGE SCALE GENOMIC DNA]</scope>
    <source>
        <strain evidence="1 2">Rsa215</strain>
    </source>
</reference>
<evidence type="ECO:0000313" key="1">
    <source>
        <dbReference type="EMBL" id="AKL98231.1"/>
    </source>
</evidence>
<proteinExistence type="predicted"/>
<dbReference type="EMBL" id="CP009498">
    <property type="protein sequence ID" value="AKL98231.1"/>
    <property type="molecule type" value="Genomic_DNA"/>
</dbReference>
<keyword evidence="2" id="KW-1185">Reference proteome</keyword>
<dbReference type="KEGG" id="epo:Epro_0852"/>
<organism evidence="1 2">
    <name type="scientific">Endomicrobium proavitum</name>
    <dbReference type="NCBI Taxonomy" id="1408281"/>
    <lineage>
        <taxon>Bacteria</taxon>
        <taxon>Pseudomonadati</taxon>
        <taxon>Elusimicrobiota</taxon>
        <taxon>Endomicrobiia</taxon>
        <taxon>Endomicrobiales</taxon>
        <taxon>Endomicrobiaceae</taxon>
        <taxon>Endomicrobium</taxon>
    </lineage>
</organism>
<sequence length="254" mass="30516">MIIDFDKLDFSSIYYNFSFTELLFSIKIGIAKDFSVDNYLKGNGYQYDDLKKFLYKLSFFEKADLLVCKNRILYLYLMKLKQFDFNAQELSLYVDYICGFFKYPEGTEGLIYYMPARNTLEKQIEEWTIYNALSKYLEKYKNYINFTVATHVNHYDQLFCEKFAFIKSKKYKSCFITGTVKNHCKCLYIWSDNILTVPIKSEICFKNDNEIKEFLTNKDVYIYALVNNNYFLDENYYISDFKEKFDNSFEKIIA</sequence>
<dbReference type="Proteomes" id="UP000035337">
    <property type="component" value="Chromosome"/>
</dbReference>
<dbReference type="STRING" id="1408281.Epro_0852"/>
<accession>A0A0G3WHT6</accession>
<protein>
    <submittedName>
        <fullName evidence="1">Uncharacterized protein</fullName>
    </submittedName>
</protein>
<dbReference type="AlphaFoldDB" id="A0A0G3WHT6"/>